<sequence length="72" mass="8178">MCLYFKFLNSIFHIGNAIKQNPGYLKLRKIKAAANIGKTMSQAQNRVYLGADTLMLNLNDKEFDDNVVRVAK</sequence>
<accession>A0AAN9A276</accession>
<name>A0AAN9A276_HALRR</name>
<organism evidence="1 2">
    <name type="scientific">Halocaridina rubra</name>
    <name type="common">Hawaiian red shrimp</name>
    <dbReference type="NCBI Taxonomy" id="373956"/>
    <lineage>
        <taxon>Eukaryota</taxon>
        <taxon>Metazoa</taxon>
        <taxon>Ecdysozoa</taxon>
        <taxon>Arthropoda</taxon>
        <taxon>Crustacea</taxon>
        <taxon>Multicrustacea</taxon>
        <taxon>Malacostraca</taxon>
        <taxon>Eumalacostraca</taxon>
        <taxon>Eucarida</taxon>
        <taxon>Decapoda</taxon>
        <taxon>Pleocyemata</taxon>
        <taxon>Caridea</taxon>
        <taxon>Atyoidea</taxon>
        <taxon>Atyidae</taxon>
        <taxon>Halocaridina</taxon>
    </lineage>
</organism>
<proteinExistence type="predicted"/>
<dbReference type="Proteomes" id="UP001381693">
    <property type="component" value="Unassembled WGS sequence"/>
</dbReference>
<gene>
    <name evidence="1" type="primary">PHB2</name>
    <name evidence="1" type="ORF">SK128_001331</name>
</gene>
<reference evidence="1 2" key="1">
    <citation type="submission" date="2023-11" db="EMBL/GenBank/DDBJ databases">
        <title>Halocaridina rubra genome assembly.</title>
        <authorList>
            <person name="Smith C."/>
        </authorList>
    </citation>
    <scope>NUCLEOTIDE SEQUENCE [LARGE SCALE GENOMIC DNA]</scope>
    <source>
        <strain evidence="1">EP-1</strain>
        <tissue evidence="1">Whole</tissue>
    </source>
</reference>
<comment type="caution">
    <text evidence="1">The sequence shown here is derived from an EMBL/GenBank/DDBJ whole genome shotgun (WGS) entry which is preliminary data.</text>
</comment>
<protein>
    <submittedName>
        <fullName evidence="1">Prohibitin-2, subunit of the prohibitin complex (Phb1p-Phb2p)</fullName>
    </submittedName>
</protein>
<dbReference type="AlphaFoldDB" id="A0AAN9A276"/>
<evidence type="ECO:0000313" key="1">
    <source>
        <dbReference type="EMBL" id="KAK7072383.1"/>
    </source>
</evidence>
<evidence type="ECO:0000313" key="2">
    <source>
        <dbReference type="Proteomes" id="UP001381693"/>
    </source>
</evidence>
<keyword evidence="2" id="KW-1185">Reference proteome</keyword>
<dbReference type="EMBL" id="JAXCGZ010013517">
    <property type="protein sequence ID" value="KAK7072383.1"/>
    <property type="molecule type" value="Genomic_DNA"/>
</dbReference>